<keyword evidence="6" id="KW-0675">Receptor</keyword>
<evidence type="ECO:0000256" key="7">
    <source>
        <dbReference type="ARBA" id="ARBA00023180"/>
    </source>
</evidence>
<keyword evidence="4" id="KW-0732">Signal</keyword>
<comment type="caution">
    <text evidence="10">The sequence shown here is derived from an EMBL/GenBank/DDBJ whole genome shotgun (WGS) entry which is preliminary data.</text>
</comment>
<evidence type="ECO:0000259" key="9">
    <source>
        <dbReference type="SMART" id="SM00907"/>
    </source>
</evidence>
<keyword evidence="7" id="KW-0325">Glycoprotein</keyword>
<comment type="similarity">
    <text evidence="2">Belongs to the GDNFR family.</text>
</comment>
<evidence type="ECO:0000256" key="5">
    <source>
        <dbReference type="ARBA" id="ARBA00023136"/>
    </source>
</evidence>
<feature type="domain" description="GDNF/GAS1" evidence="9">
    <location>
        <begin position="35"/>
        <end position="112"/>
    </location>
</feature>
<dbReference type="GO" id="GO:0038023">
    <property type="term" value="F:signaling receptor activity"/>
    <property type="evidence" value="ECO:0007669"/>
    <property type="project" value="InterPro"/>
</dbReference>
<dbReference type="EMBL" id="JAHQIW010007378">
    <property type="protein sequence ID" value="KAJ1374018.1"/>
    <property type="molecule type" value="Genomic_DNA"/>
</dbReference>
<dbReference type="GO" id="GO:0043235">
    <property type="term" value="C:receptor complex"/>
    <property type="evidence" value="ECO:0007669"/>
    <property type="project" value="TreeGrafter"/>
</dbReference>
<dbReference type="InterPro" id="IPR016017">
    <property type="entry name" value="GDNF/GAS1"/>
</dbReference>
<evidence type="ECO:0000256" key="6">
    <source>
        <dbReference type="ARBA" id="ARBA00023170"/>
    </source>
</evidence>
<protein>
    <recommendedName>
        <fullName evidence="9">GDNF/GAS1 domain-containing protein</fullName>
    </recommendedName>
</protein>
<keyword evidence="3" id="KW-1003">Cell membrane</keyword>
<dbReference type="SMART" id="SM00907">
    <property type="entry name" value="GDNF"/>
    <property type="match status" value="1"/>
</dbReference>
<evidence type="ECO:0000256" key="4">
    <source>
        <dbReference type="ARBA" id="ARBA00022729"/>
    </source>
</evidence>
<evidence type="ECO:0000313" key="11">
    <source>
        <dbReference type="Proteomes" id="UP001196413"/>
    </source>
</evidence>
<dbReference type="GO" id="GO:0007399">
    <property type="term" value="P:nervous system development"/>
    <property type="evidence" value="ECO:0007669"/>
    <property type="project" value="TreeGrafter"/>
</dbReference>
<proteinExistence type="inferred from homology"/>
<keyword evidence="5" id="KW-0472">Membrane</keyword>
<comment type="subcellular location">
    <subcellularLocation>
        <location evidence="1">Cell membrane</location>
    </subcellularLocation>
</comment>
<dbReference type="GO" id="GO:0007169">
    <property type="term" value="P:cell surface receptor protein tyrosine kinase signaling pathway"/>
    <property type="evidence" value="ECO:0007669"/>
    <property type="project" value="UniProtKB-ARBA"/>
</dbReference>
<name>A0AAD5WLS7_PARTN</name>
<dbReference type="Proteomes" id="UP001196413">
    <property type="component" value="Unassembled WGS sequence"/>
</dbReference>
<accession>A0AAD5WLS7</accession>
<keyword evidence="11" id="KW-1185">Reference proteome</keyword>
<evidence type="ECO:0000313" key="10">
    <source>
        <dbReference type="EMBL" id="KAJ1374018.1"/>
    </source>
</evidence>
<dbReference type="InterPro" id="IPR003438">
    <property type="entry name" value="GDNF_rcpt"/>
</dbReference>
<feature type="compositionally biased region" description="Basic and acidic residues" evidence="8">
    <location>
        <begin position="266"/>
        <end position="276"/>
    </location>
</feature>
<dbReference type="AlphaFoldDB" id="A0AAD5WLS7"/>
<evidence type="ECO:0000256" key="3">
    <source>
        <dbReference type="ARBA" id="ARBA00022475"/>
    </source>
</evidence>
<feature type="region of interest" description="Disordered" evidence="8">
    <location>
        <begin position="266"/>
        <end position="289"/>
    </location>
</feature>
<sequence length="569" mass="63120">MMFCHCSVGDTLCAQQQEIIYPKCLYSTSSTAVTCTEAVRKCEEDLRCRYLRNSLATNCPVSHDACAKTSLDECRRTILNARASILEQPCYCPLSDLECMASQRMMIPNNPCIEKAMVDYSRLMGYNTVTAIKTASIETNRVLENTAQSVVKEKSQPGKTRIVVDSRGLIKSGSDRFSGNRRTDYGRGGQVRIPSNMDALRGFRVEKWKSSATEKEARAPERTDDNSIGTTSVAPTLMTTSMLMTPSILTTTSMVMTTYKRIHKGSNEGRRLEKPRTTLSPISTEPPPPWVTTTELLPTTTVAFVTHAPPPKEGCIAKDANGREIFAHIGSVIRRYVDWSARCSSWCECIAEDELVCERLPCLEDGQCDAPLTTVDFGERLFLRDRGACFCESGTFICDFPEEMPEVYPGLYLSAGYSATDVDMLRSEVPHDVLERAGFLSSNAATDIASRLQVAFERLLPKGLLCRIVLMPELSEPGSAFMRVEWFGMNMALNRTKVQWHTGGAEKVCSPYAIKLSDYFSLGESPRFQLALSTVKQLKVLDHLDGLPSSTSDAKCALVVLLFLFKTLV</sequence>
<dbReference type="PANTHER" id="PTHR10269:SF12">
    <property type="entry name" value="GLIAL CELL LINE-DERIVED NEUROTROPHIC FAMILY RECEPTOR-LIKE, ISOFORM E"/>
    <property type="match status" value="1"/>
</dbReference>
<gene>
    <name evidence="10" type="ORF">KIN20_036606</name>
</gene>
<evidence type="ECO:0000256" key="1">
    <source>
        <dbReference type="ARBA" id="ARBA00004236"/>
    </source>
</evidence>
<feature type="region of interest" description="Disordered" evidence="8">
    <location>
        <begin position="209"/>
        <end position="232"/>
    </location>
</feature>
<feature type="region of interest" description="Disordered" evidence="8">
    <location>
        <begin position="173"/>
        <end position="193"/>
    </location>
</feature>
<evidence type="ECO:0000256" key="2">
    <source>
        <dbReference type="ARBA" id="ARBA00005961"/>
    </source>
</evidence>
<feature type="compositionally biased region" description="Basic and acidic residues" evidence="8">
    <location>
        <begin position="209"/>
        <end position="225"/>
    </location>
</feature>
<evidence type="ECO:0000256" key="8">
    <source>
        <dbReference type="SAM" id="MobiDB-lite"/>
    </source>
</evidence>
<dbReference type="PANTHER" id="PTHR10269">
    <property type="entry name" value="GDNF RECEPTOR ALPHA"/>
    <property type="match status" value="1"/>
</dbReference>
<reference evidence="10" key="1">
    <citation type="submission" date="2021-06" db="EMBL/GenBank/DDBJ databases">
        <title>Parelaphostrongylus tenuis whole genome reference sequence.</title>
        <authorList>
            <person name="Garwood T.J."/>
            <person name="Larsen P.A."/>
            <person name="Fountain-Jones N.M."/>
            <person name="Garbe J.R."/>
            <person name="Macchietto M.G."/>
            <person name="Kania S.A."/>
            <person name="Gerhold R.W."/>
            <person name="Richards J.E."/>
            <person name="Wolf T.M."/>
        </authorList>
    </citation>
    <scope>NUCLEOTIDE SEQUENCE</scope>
    <source>
        <strain evidence="10">MNPRO001-30</strain>
        <tissue evidence="10">Meninges</tissue>
    </source>
</reference>
<dbReference type="InterPro" id="IPR037193">
    <property type="entry name" value="GDNF_alpha"/>
</dbReference>
<dbReference type="SUPFAM" id="SSF110035">
    <property type="entry name" value="GDNF receptor-like"/>
    <property type="match status" value="1"/>
</dbReference>
<organism evidence="10 11">
    <name type="scientific">Parelaphostrongylus tenuis</name>
    <name type="common">Meningeal worm</name>
    <dbReference type="NCBI Taxonomy" id="148309"/>
    <lineage>
        <taxon>Eukaryota</taxon>
        <taxon>Metazoa</taxon>
        <taxon>Ecdysozoa</taxon>
        <taxon>Nematoda</taxon>
        <taxon>Chromadorea</taxon>
        <taxon>Rhabditida</taxon>
        <taxon>Rhabditina</taxon>
        <taxon>Rhabditomorpha</taxon>
        <taxon>Strongyloidea</taxon>
        <taxon>Metastrongylidae</taxon>
        <taxon>Parelaphostrongylus</taxon>
    </lineage>
</organism>
<dbReference type="GO" id="GO:0009897">
    <property type="term" value="C:external side of plasma membrane"/>
    <property type="evidence" value="ECO:0007669"/>
    <property type="project" value="TreeGrafter"/>
</dbReference>